<dbReference type="Proteomes" id="UP000690515">
    <property type="component" value="Unassembled WGS sequence"/>
</dbReference>
<sequence length="197" mass="22168">MQKYIILIVSAIVVWFLFFKEGEVSIGPGVYAIDAPEQKTKSTAKTFQVNGYTLTEMASFKLKAKVLSKKNYSLGRETDLSPVDLALGWGRMSDESVINNITFSQSNRWYYWRTDAYPIPRREIETSSANMHMIPANEFVEDALKSVKKGDIIQLVGSLVNVEANDGWRWRSSVTRTDTGGGSCELIWVENLSIVTP</sequence>
<comment type="caution">
    <text evidence="1">The sequence shown here is derived from an EMBL/GenBank/DDBJ whole genome shotgun (WGS) entry which is preliminary data.</text>
</comment>
<reference evidence="1 2" key="1">
    <citation type="submission" date="2021-04" db="EMBL/GenBank/DDBJ databases">
        <authorList>
            <person name="Pira H."/>
            <person name="Risdian C."/>
            <person name="Wink J."/>
        </authorList>
    </citation>
    <scope>NUCLEOTIDE SEQUENCE [LARGE SCALE GENOMIC DNA]</scope>
    <source>
        <strain evidence="1 2">WH53</strain>
    </source>
</reference>
<keyword evidence="2" id="KW-1185">Reference proteome</keyword>
<gene>
    <name evidence="1" type="ORF">KCG35_24930</name>
</gene>
<organism evidence="1 2">
    <name type="scientific">Zooshikella harenae</name>
    <dbReference type="NCBI Taxonomy" id="2827238"/>
    <lineage>
        <taxon>Bacteria</taxon>
        <taxon>Pseudomonadati</taxon>
        <taxon>Pseudomonadota</taxon>
        <taxon>Gammaproteobacteria</taxon>
        <taxon>Oceanospirillales</taxon>
        <taxon>Zooshikellaceae</taxon>
        <taxon>Zooshikella</taxon>
    </lineage>
</organism>
<dbReference type="RefSeq" id="WP_215822556.1">
    <property type="nucleotide sequence ID" value="NZ_JAGSOY010000210.1"/>
</dbReference>
<proteinExistence type="predicted"/>
<evidence type="ECO:0000313" key="1">
    <source>
        <dbReference type="EMBL" id="MBU2714296.1"/>
    </source>
</evidence>
<evidence type="ECO:0000313" key="2">
    <source>
        <dbReference type="Proteomes" id="UP000690515"/>
    </source>
</evidence>
<accession>A0ABS5ZJN4</accession>
<name>A0ABS5ZJN4_9GAMM</name>
<protein>
    <submittedName>
        <fullName evidence="1">Uncharacterized protein</fullName>
    </submittedName>
</protein>
<dbReference type="EMBL" id="JAGSOY010000210">
    <property type="protein sequence ID" value="MBU2714296.1"/>
    <property type="molecule type" value="Genomic_DNA"/>
</dbReference>